<dbReference type="InParanoid" id="H2YIA5"/>
<dbReference type="FunFam" id="1.10.238.10:FF:000003">
    <property type="entry name" value="Calmodulin A"/>
    <property type="match status" value="1"/>
</dbReference>
<evidence type="ECO:0000313" key="4">
    <source>
        <dbReference type="Ensembl" id="ENSCSAVP00000005054.1"/>
    </source>
</evidence>
<dbReference type="STRING" id="51511.ENSCSAVP00000005054"/>
<dbReference type="HOGENOM" id="CLU_141098_0_0_1"/>
<dbReference type="GeneTree" id="ENSGT00390000014525"/>
<dbReference type="Pfam" id="PF13499">
    <property type="entry name" value="EF-hand_7"/>
    <property type="match status" value="1"/>
</dbReference>
<dbReference type="AlphaFoldDB" id="H2YIA5"/>
<reference evidence="4" key="2">
    <citation type="submission" date="2025-08" db="UniProtKB">
        <authorList>
            <consortium name="Ensembl"/>
        </authorList>
    </citation>
    <scope>IDENTIFICATION</scope>
</reference>
<proteinExistence type="predicted"/>
<keyword evidence="1" id="KW-0677">Repeat</keyword>
<accession>H2YIA5</accession>
<dbReference type="InterPro" id="IPR011992">
    <property type="entry name" value="EF-hand-dom_pair"/>
</dbReference>
<name>H2YIA5_CIOSA</name>
<evidence type="ECO:0000259" key="3">
    <source>
        <dbReference type="PROSITE" id="PS50222"/>
    </source>
</evidence>
<feature type="domain" description="EF-hand" evidence="3">
    <location>
        <begin position="83"/>
        <end position="118"/>
    </location>
</feature>
<keyword evidence="5" id="KW-1185">Reference proteome</keyword>
<dbReference type="PANTHER" id="PTHR23050">
    <property type="entry name" value="CALCIUM BINDING PROTEIN"/>
    <property type="match status" value="1"/>
</dbReference>
<dbReference type="SMART" id="SM00054">
    <property type="entry name" value="EFh"/>
    <property type="match status" value="2"/>
</dbReference>
<dbReference type="PROSITE" id="PS00018">
    <property type="entry name" value="EF_HAND_1"/>
    <property type="match status" value="1"/>
</dbReference>
<reference evidence="5" key="1">
    <citation type="submission" date="2003-08" db="EMBL/GenBank/DDBJ databases">
        <authorList>
            <person name="Birren B."/>
            <person name="Nusbaum C."/>
            <person name="Abebe A."/>
            <person name="Abouelleil A."/>
            <person name="Adekoya E."/>
            <person name="Ait-zahra M."/>
            <person name="Allen N."/>
            <person name="Allen T."/>
            <person name="An P."/>
            <person name="Anderson M."/>
            <person name="Anderson S."/>
            <person name="Arachchi H."/>
            <person name="Armbruster J."/>
            <person name="Bachantsang P."/>
            <person name="Baldwin J."/>
            <person name="Barry A."/>
            <person name="Bayul T."/>
            <person name="Blitshsteyn B."/>
            <person name="Bloom T."/>
            <person name="Blye J."/>
            <person name="Boguslavskiy L."/>
            <person name="Borowsky M."/>
            <person name="Boukhgalter B."/>
            <person name="Brunache A."/>
            <person name="Butler J."/>
            <person name="Calixte N."/>
            <person name="Calvo S."/>
            <person name="Camarata J."/>
            <person name="Campo K."/>
            <person name="Chang J."/>
            <person name="Cheshatsang Y."/>
            <person name="Citroen M."/>
            <person name="Collymore A."/>
            <person name="Considine T."/>
            <person name="Cook A."/>
            <person name="Cooke P."/>
            <person name="Corum B."/>
            <person name="Cuomo C."/>
            <person name="David R."/>
            <person name="Dawoe T."/>
            <person name="Degray S."/>
            <person name="Dodge S."/>
            <person name="Dooley K."/>
            <person name="Dorje P."/>
            <person name="Dorjee K."/>
            <person name="Dorris L."/>
            <person name="Duffey N."/>
            <person name="Dupes A."/>
            <person name="Elkins T."/>
            <person name="Engels R."/>
            <person name="Erickson J."/>
            <person name="Farina A."/>
            <person name="Faro S."/>
            <person name="Ferreira P."/>
            <person name="Fischer H."/>
            <person name="Fitzgerald M."/>
            <person name="Foley K."/>
            <person name="Gage D."/>
            <person name="Galagan J."/>
            <person name="Gearin G."/>
            <person name="Gnerre S."/>
            <person name="Gnirke A."/>
            <person name="Goyette A."/>
            <person name="Graham J."/>
            <person name="Grandbois E."/>
            <person name="Gyaltsen K."/>
            <person name="Hafez N."/>
            <person name="Hagopian D."/>
            <person name="Hagos B."/>
            <person name="Hall J."/>
            <person name="Hatcher B."/>
            <person name="Heller A."/>
            <person name="Higgins H."/>
            <person name="Honan T."/>
            <person name="Horn A."/>
            <person name="Houde N."/>
            <person name="Hughes L."/>
            <person name="Hulme W."/>
            <person name="Husby E."/>
            <person name="Iliev I."/>
            <person name="Jaffe D."/>
            <person name="Jones C."/>
            <person name="Kamal M."/>
            <person name="Kamat A."/>
            <person name="Kamvysselis M."/>
            <person name="Karlsson E."/>
            <person name="Kells C."/>
            <person name="Kieu A."/>
            <person name="Kisner P."/>
            <person name="Kodira C."/>
            <person name="Kulbokas E."/>
            <person name="Labutti K."/>
            <person name="Lama D."/>
            <person name="Landers T."/>
            <person name="Leger J."/>
            <person name="Levine S."/>
            <person name="Lewis D."/>
            <person name="Lewis T."/>
            <person name="Lindblad-toh K."/>
            <person name="Liu X."/>
            <person name="Lokyitsang T."/>
            <person name="Lokyitsang Y."/>
            <person name="Lucien O."/>
            <person name="Lui A."/>
            <person name="Ma L.J."/>
            <person name="Mabbitt R."/>
            <person name="Macdonald J."/>
            <person name="Maclean C."/>
            <person name="Major J."/>
            <person name="Manning J."/>
            <person name="Marabella R."/>
            <person name="Maru K."/>
            <person name="Matthews C."/>
            <person name="Mauceli E."/>
            <person name="Mccarthy M."/>
            <person name="Mcdonough S."/>
            <person name="Mcghee T."/>
            <person name="Meldrim J."/>
            <person name="Meneus L."/>
            <person name="Mesirov J."/>
            <person name="Mihalev A."/>
            <person name="Mihova T."/>
            <person name="Mikkelsen T."/>
            <person name="Mlenga V."/>
            <person name="Moru K."/>
            <person name="Mozes J."/>
            <person name="Mulrain L."/>
            <person name="Munson G."/>
            <person name="Naylor J."/>
            <person name="Newes C."/>
            <person name="Nguyen C."/>
            <person name="Nguyen N."/>
            <person name="Nguyen T."/>
            <person name="Nicol R."/>
            <person name="Nielsen C."/>
            <person name="Nizzari M."/>
            <person name="Norbu C."/>
            <person name="Norbu N."/>
            <person name="O'donnell P."/>
            <person name="Okoawo O."/>
            <person name="O'leary S."/>
            <person name="Omotosho B."/>
            <person name="O'neill K."/>
            <person name="Osman S."/>
            <person name="Parker S."/>
            <person name="Perrin D."/>
            <person name="Phunkhang P."/>
            <person name="Piqani B."/>
            <person name="Purcell S."/>
            <person name="Rachupka T."/>
            <person name="Ramasamy U."/>
            <person name="Rameau R."/>
            <person name="Ray V."/>
            <person name="Raymond C."/>
            <person name="Retta R."/>
            <person name="Richardson S."/>
            <person name="Rise C."/>
            <person name="Rodriguez J."/>
            <person name="Rogers J."/>
            <person name="Rogov P."/>
            <person name="Rutman M."/>
            <person name="Schupbach R."/>
            <person name="Seaman C."/>
            <person name="Settipalli S."/>
            <person name="Sharpe T."/>
            <person name="Sheridan J."/>
            <person name="Sherpa N."/>
            <person name="Shi J."/>
            <person name="Smirnov S."/>
            <person name="Smith C."/>
            <person name="Sougnez C."/>
            <person name="Spencer B."/>
            <person name="Stalker J."/>
            <person name="Stange-thomann N."/>
            <person name="Stavropoulos S."/>
            <person name="Stetson K."/>
            <person name="Stone C."/>
            <person name="Stone S."/>
            <person name="Stubbs M."/>
            <person name="Talamas J."/>
            <person name="Tchuinga P."/>
            <person name="Tenzing P."/>
            <person name="Tesfaye S."/>
            <person name="Theodore J."/>
            <person name="Thoulutsang Y."/>
            <person name="Topham K."/>
            <person name="Towey S."/>
            <person name="Tsamla T."/>
            <person name="Tsomo N."/>
            <person name="Vallee D."/>
            <person name="Vassiliev H."/>
            <person name="Venkataraman V."/>
            <person name="Vinson J."/>
            <person name="Vo A."/>
            <person name="Wade C."/>
            <person name="Wang S."/>
            <person name="Wangchuk T."/>
            <person name="Wangdi T."/>
            <person name="Whittaker C."/>
            <person name="Wilkinson J."/>
            <person name="Wu Y."/>
            <person name="Wyman D."/>
            <person name="Yadav S."/>
            <person name="Yang S."/>
            <person name="Yang X."/>
            <person name="Yeager S."/>
            <person name="Yee E."/>
            <person name="Young G."/>
            <person name="Zainoun J."/>
            <person name="Zembeck L."/>
            <person name="Zimmer A."/>
            <person name="Zody M."/>
            <person name="Lander E."/>
        </authorList>
    </citation>
    <scope>NUCLEOTIDE SEQUENCE [LARGE SCALE GENOMIC DNA]</scope>
</reference>
<dbReference type="PROSITE" id="PS50222">
    <property type="entry name" value="EF_HAND_2"/>
    <property type="match status" value="2"/>
</dbReference>
<evidence type="ECO:0000256" key="2">
    <source>
        <dbReference type="ARBA" id="ARBA00022837"/>
    </source>
</evidence>
<dbReference type="GO" id="GO:0005509">
    <property type="term" value="F:calcium ion binding"/>
    <property type="evidence" value="ECO:0007669"/>
    <property type="project" value="InterPro"/>
</dbReference>
<dbReference type="OMA" id="DTEGMGR"/>
<reference evidence="4" key="3">
    <citation type="submission" date="2025-09" db="UniProtKB">
        <authorList>
            <consortium name="Ensembl"/>
        </authorList>
    </citation>
    <scope>IDENTIFICATION</scope>
</reference>
<protein>
    <recommendedName>
        <fullName evidence="3">EF-hand domain-containing protein</fullName>
    </recommendedName>
</protein>
<dbReference type="Gene3D" id="1.10.238.10">
    <property type="entry name" value="EF-hand"/>
    <property type="match status" value="1"/>
</dbReference>
<keyword evidence="2" id="KW-0106">Calcium</keyword>
<dbReference type="SUPFAM" id="SSF47473">
    <property type="entry name" value="EF-hand"/>
    <property type="match status" value="1"/>
</dbReference>
<dbReference type="InterPro" id="IPR018247">
    <property type="entry name" value="EF_Hand_1_Ca_BS"/>
</dbReference>
<organism evidence="4 5">
    <name type="scientific">Ciona savignyi</name>
    <name type="common">Pacific transparent sea squirt</name>
    <dbReference type="NCBI Taxonomy" id="51511"/>
    <lineage>
        <taxon>Eukaryota</taxon>
        <taxon>Metazoa</taxon>
        <taxon>Chordata</taxon>
        <taxon>Tunicata</taxon>
        <taxon>Ascidiacea</taxon>
        <taxon>Phlebobranchia</taxon>
        <taxon>Cionidae</taxon>
        <taxon>Ciona</taxon>
    </lineage>
</organism>
<sequence>MKHGKNDVIKHDVDDESSDDDAFGFEDLVKALTLDTTSSGGMNEIDALKEAFKILDCDEDGYITLSDLRKMTSEFDDVSPDDVSEDELVEMIAAADTEGMGRIDFKSFVKMIKSKDEKSDKKQRATRKVT</sequence>
<dbReference type="Ensembl" id="ENSCSAVT00000005125.1">
    <property type="protein sequence ID" value="ENSCSAVP00000005054.1"/>
    <property type="gene ID" value="ENSCSAVG00000003014.1"/>
</dbReference>
<dbReference type="InterPro" id="IPR050145">
    <property type="entry name" value="Centrin_CML-like"/>
</dbReference>
<dbReference type="Proteomes" id="UP000007875">
    <property type="component" value="Unassembled WGS sequence"/>
</dbReference>
<dbReference type="InterPro" id="IPR002048">
    <property type="entry name" value="EF_hand_dom"/>
</dbReference>
<feature type="domain" description="EF-hand" evidence="3">
    <location>
        <begin position="43"/>
        <end position="78"/>
    </location>
</feature>
<dbReference type="CDD" id="cd00051">
    <property type="entry name" value="EFh"/>
    <property type="match status" value="1"/>
</dbReference>
<evidence type="ECO:0000256" key="1">
    <source>
        <dbReference type="ARBA" id="ARBA00022737"/>
    </source>
</evidence>
<evidence type="ECO:0000313" key="5">
    <source>
        <dbReference type="Proteomes" id="UP000007875"/>
    </source>
</evidence>